<dbReference type="Pfam" id="PF21056">
    <property type="entry name" value="ZSWIM1-3_RNaseH-like"/>
    <property type="match status" value="1"/>
</dbReference>
<gene>
    <name evidence="3" type="ORF">PC115_g15471</name>
</gene>
<dbReference type="Proteomes" id="UP000774804">
    <property type="component" value="Unassembled WGS sequence"/>
</dbReference>
<evidence type="ECO:0000313" key="3">
    <source>
        <dbReference type="EMBL" id="KAG2902954.1"/>
    </source>
</evidence>
<reference evidence="3" key="1">
    <citation type="submission" date="2018-10" db="EMBL/GenBank/DDBJ databases">
        <title>Effector identification in a new, highly contiguous assembly of the strawberry crown rot pathogen Phytophthora cactorum.</title>
        <authorList>
            <person name="Armitage A.D."/>
            <person name="Nellist C.F."/>
            <person name="Bates H."/>
            <person name="Vickerstaff R.J."/>
            <person name="Harrison R.J."/>
        </authorList>
    </citation>
    <scope>NUCLEOTIDE SEQUENCE</scope>
    <source>
        <strain evidence="3">4032</strain>
    </source>
</reference>
<dbReference type="InterPro" id="IPR048324">
    <property type="entry name" value="ZSWIM1-3_RNaseH-like"/>
</dbReference>
<sequence length="282" mass="31352">MERSSGQKAGAVTVHVLTHHDGRRELSSSVDLVRRKHRALLVIGHTRADAGRHPKLLTVTLAESLSTLPTRVLSCKGVEAGGSRKSGYCKREREDGEEIDTTDSRAQGGPSEMVAAGVSRESGIQIQEFDAEPLLPVHDDWATWELYRSDYEERTSTLLVIKETESIGKQDVRLTFRVGGKCLSIYEYIRNHSVHKVTMQDVHNVIARIHGDLRGEAGEDAAVAEFLLEFNSKDFDNVPSVNESENGATGAISLTISHMRQMFREFPELLMIDCTQIRLSIV</sequence>
<dbReference type="AlphaFoldDB" id="A0A8T1BFX9"/>
<feature type="domain" description="ZSWIM1/3 RNaseH-like" evidence="2">
    <location>
        <begin position="229"/>
        <end position="275"/>
    </location>
</feature>
<feature type="region of interest" description="Disordered" evidence="1">
    <location>
        <begin position="83"/>
        <end position="110"/>
    </location>
</feature>
<evidence type="ECO:0000256" key="1">
    <source>
        <dbReference type="SAM" id="MobiDB-lite"/>
    </source>
</evidence>
<comment type="caution">
    <text evidence="3">The sequence shown here is derived from an EMBL/GenBank/DDBJ whole genome shotgun (WGS) entry which is preliminary data.</text>
</comment>
<name>A0A8T1BFX9_9STRA</name>
<accession>A0A8T1BFX9</accession>
<dbReference type="VEuPathDB" id="FungiDB:PC110_g13556"/>
<evidence type="ECO:0000313" key="4">
    <source>
        <dbReference type="Proteomes" id="UP000774804"/>
    </source>
</evidence>
<protein>
    <recommendedName>
        <fullName evidence="2">ZSWIM1/3 RNaseH-like domain-containing protein</fullName>
    </recommendedName>
</protein>
<evidence type="ECO:0000259" key="2">
    <source>
        <dbReference type="Pfam" id="PF21056"/>
    </source>
</evidence>
<organism evidence="3 4">
    <name type="scientific">Phytophthora cactorum</name>
    <dbReference type="NCBI Taxonomy" id="29920"/>
    <lineage>
        <taxon>Eukaryota</taxon>
        <taxon>Sar</taxon>
        <taxon>Stramenopiles</taxon>
        <taxon>Oomycota</taxon>
        <taxon>Peronosporomycetes</taxon>
        <taxon>Peronosporales</taxon>
        <taxon>Peronosporaceae</taxon>
        <taxon>Phytophthora</taxon>
    </lineage>
</organism>
<dbReference type="EMBL" id="RCMI01000631">
    <property type="protein sequence ID" value="KAG2902954.1"/>
    <property type="molecule type" value="Genomic_DNA"/>
</dbReference>
<proteinExistence type="predicted"/>